<feature type="domain" description="Yippee" evidence="5">
    <location>
        <begin position="8"/>
        <end position="105"/>
    </location>
</feature>
<evidence type="ECO:0000313" key="7">
    <source>
        <dbReference type="Proteomes" id="UP000187406"/>
    </source>
</evidence>
<dbReference type="STRING" id="3775.A0A1Q3CRM2"/>
<dbReference type="InParanoid" id="A0A1Q3CRM2"/>
<sequence>MVEFRGHPFYSCRNCGNPLALRKSLISKHFWAKSGQAYMFSHVTNIIVGQMEDKQLISGLFTIGGIYCSKCGEELGWKYLHAYEDRQKYKEGKFVMEISKIAKEYQ</sequence>
<dbReference type="InterPro" id="IPR004910">
    <property type="entry name" value="Yippee/Mis18/Cereblon"/>
</dbReference>
<evidence type="ECO:0000256" key="3">
    <source>
        <dbReference type="ARBA" id="ARBA00022833"/>
    </source>
</evidence>
<proteinExistence type="inferred from homology"/>
<evidence type="ECO:0000256" key="2">
    <source>
        <dbReference type="ARBA" id="ARBA00022723"/>
    </source>
</evidence>
<dbReference type="Proteomes" id="UP000187406">
    <property type="component" value="Unassembled WGS sequence"/>
</dbReference>
<dbReference type="InterPro" id="IPR034751">
    <property type="entry name" value="Yippee"/>
</dbReference>
<evidence type="ECO:0000259" key="5">
    <source>
        <dbReference type="PROSITE" id="PS51792"/>
    </source>
</evidence>
<gene>
    <name evidence="6" type="ORF">CFOL_v3_26276</name>
</gene>
<dbReference type="EMBL" id="BDDD01002726">
    <property type="protein sequence ID" value="GAV82825.1"/>
    <property type="molecule type" value="Genomic_DNA"/>
</dbReference>
<evidence type="ECO:0000313" key="6">
    <source>
        <dbReference type="EMBL" id="GAV82825.1"/>
    </source>
</evidence>
<evidence type="ECO:0000256" key="4">
    <source>
        <dbReference type="RuleBase" id="RU110713"/>
    </source>
</evidence>
<name>A0A1Q3CRM2_CEPFO</name>
<dbReference type="InterPro" id="IPR039058">
    <property type="entry name" value="Yippee_fam"/>
</dbReference>
<protein>
    <recommendedName>
        <fullName evidence="4">Protein yippee-like</fullName>
    </recommendedName>
</protein>
<keyword evidence="3" id="KW-0862">Zinc</keyword>
<accession>A0A1Q3CRM2</accession>
<evidence type="ECO:0000256" key="1">
    <source>
        <dbReference type="ARBA" id="ARBA00005613"/>
    </source>
</evidence>
<dbReference type="OrthoDB" id="6407410at2759"/>
<keyword evidence="2" id="KW-0479">Metal-binding</keyword>
<reference evidence="7" key="1">
    <citation type="submission" date="2016-04" db="EMBL/GenBank/DDBJ databases">
        <title>Cephalotus genome sequencing.</title>
        <authorList>
            <person name="Fukushima K."/>
            <person name="Hasebe M."/>
            <person name="Fang X."/>
        </authorList>
    </citation>
    <scope>NUCLEOTIDE SEQUENCE [LARGE SCALE GENOMIC DNA]</scope>
    <source>
        <strain evidence="7">cv. St1</strain>
    </source>
</reference>
<dbReference type="AlphaFoldDB" id="A0A1Q3CRM2"/>
<dbReference type="Pfam" id="PF03226">
    <property type="entry name" value="Yippee-Mis18"/>
    <property type="match status" value="1"/>
</dbReference>
<comment type="caution">
    <text evidence="6">The sequence shown here is derived from an EMBL/GenBank/DDBJ whole genome shotgun (WGS) entry which is preliminary data.</text>
</comment>
<keyword evidence="7" id="KW-1185">Reference proteome</keyword>
<dbReference type="GO" id="GO:0046872">
    <property type="term" value="F:metal ion binding"/>
    <property type="evidence" value="ECO:0007669"/>
    <property type="project" value="UniProtKB-KW"/>
</dbReference>
<dbReference type="PANTHER" id="PTHR13848">
    <property type="entry name" value="PROTEIN YIPPEE-LIKE CG15309-RELATED"/>
    <property type="match status" value="1"/>
</dbReference>
<organism evidence="6 7">
    <name type="scientific">Cephalotus follicularis</name>
    <name type="common">Albany pitcher plant</name>
    <dbReference type="NCBI Taxonomy" id="3775"/>
    <lineage>
        <taxon>Eukaryota</taxon>
        <taxon>Viridiplantae</taxon>
        <taxon>Streptophyta</taxon>
        <taxon>Embryophyta</taxon>
        <taxon>Tracheophyta</taxon>
        <taxon>Spermatophyta</taxon>
        <taxon>Magnoliopsida</taxon>
        <taxon>eudicotyledons</taxon>
        <taxon>Gunneridae</taxon>
        <taxon>Pentapetalae</taxon>
        <taxon>rosids</taxon>
        <taxon>fabids</taxon>
        <taxon>Oxalidales</taxon>
        <taxon>Cephalotaceae</taxon>
        <taxon>Cephalotus</taxon>
    </lineage>
</organism>
<comment type="similarity">
    <text evidence="1 4">Belongs to the yippee family.</text>
</comment>
<dbReference type="PROSITE" id="PS51792">
    <property type="entry name" value="YIPPEE"/>
    <property type="match status" value="1"/>
</dbReference>